<reference evidence="2" key="1">
    <citation type="submission" date="2021-05" db="EMBL/GenBank/DDBJ databases">
        <title>The genome of the haptophyte Pavlova lutheri (Diacronema luteri, Pavlovales) - a model for lipid biosynthesis in eukaryotic algae.</title>
        <authorList>
            <person name="Hulatt C.J."/>
            <person name="Posewitz M.C."/>
        </authorList>
    </citation>
    <scope>NUCLEOTIDE SEQUENCE</scope>
    <source>
        <strain evidence="2">NIVA-4/92</strain>
    </source>
</reference>
<sequence>MFGAESITSSSLCAFMERMFKPARAPAKLSVATSVTDAEFALFSPTGRRPSTARLSSGDAASDGTPSAAAIHPLLPELAAHQPARRASPAKAPGTRSRNAPKAVLQGSILKRNRWNAWQPRWATLDDDGVLAVARVEGEEPTLVLNAAELSVEVTSAGAADADVELLDGAAAGSGAGRGVARPASSAIHILAPHGKKLKILAPEHQLADWAHALGTRRPAYSAASAA</sequence>
<feature type="region of interest" description="Disordered" evidence="1">
    <location>
        <begin position="46"/>
        <end position="68"/>
    </location>
</feature>
<feature type="region of interest" description="Disordered" evidence="1">
    <location>
        <begin position="80"/>
        <end position="103"/>
    </location>
</feature>
<dbReference type="AlphaFoldDB" id="A0A8J6C4N2"/>
<organism evidence="2 3">
    <name type="scientific">Diacronema lutheri</name>
    <name type="common">Unicellular marine alga</name>
    <name type="synonym">Monochrysis lutheri</name>
    <dbReference type="NCBI Taxonomy" id="2081491"/>
    <lineage>
        <taxon>Eukaryota</taxon>
        <taxon>Haptista</taxon>
        <taxon>Haptophyta</taxon>
        <taxon>Pavlovophyceae</taxon>
        <taxon>Pavlovales</taxon>
        <taxon>Pavlovaceae</taxon>
        <taxon>Diacronema</taxon>
    </lineage>
</organism>
<accession>A0A8J6C4N2</accession>
<dbReference type="OrthoDB" id="10580549at2759"/>
<dbReference type="Proteomes" id="UP000751190">
    <property type="component" value="Unassembled WGS sequence"/>
</dbReference>
<evidence type="ECO:0008006" key="4">
    <source>
        <dbReference type="Google" id="ProtNLM"/>
    </source>
</evidence>
<comment type="caution">
    <text evidence="2">The sequence shown here is derived from an EMBL/GenBank/DDBJ whole genome shotgun (WGS) entry which is preliminary data.</text>
</comment>
<keyword evidence="3" id="KW-1185">Reference proteome</keyword>
<evidence type="ECO:0000313" key="3">
    <source>
        <dbReference type="Proteomes" id="UP000751190"/>
    </source>
</evidence>
<protein>
    <recommendedName>
        <fullName evidence="4">PH domain-containing protein</fullName>
    </recommendedName>
</protein>
<gene>
    <name evidence="2" type="ORF">KFE25_011850</name>
</gene>
<evidence type="ECO:0000256" key="1">
    <source>
        <dbReference type="SAM" id="MobiDB-lite"/>
    </source>
</evidence>
<dbReference type="EMBL" id="JAGTXO010000033">
    <property type="protein sequence ID" value="KAG8460359.1"/>
    <property type="molecule type" value="Genomic_DNA"/>
</dbReference>
<name>A0A8J6C4N2_DIALT</name>
<proteinExistence type="predicted"/>
<evidence type="ECO:0000313" key="2">
    <source>
        <dbReference type="EMBL" id="KAG8460359.1"/>
    </source>
</evidence>